<gene>
    <name evidence="5" type="ORF">Sradi_4288900</name>
</gene>
<dbReference type="AlphaFoldDB" id="A0AAW2NPT6"/>
<feature type="compositionally biased region" description="Basic residues" evidence="4">
    <location>
        <begin position="10"/>
        <end position="20"/>
    </location>
</feature>
<dbReference type="InterPro" id="IPR036770">
    <property type="entry name" value="Ankyrin_rpt-contain_sf"/>
</dbReference>
<protein>
    <submittedName>
        <fullName evidence="5">Ankyrin repeat-containing protein</fullName>
    </submittedName>
</protein>
<dbReference type="PANTHER" id="PTHR24186">
    <property type="entry name" value="PROTEIN PHOSPHATASE 1 REGULATORY SUBUNIT"/>
    <property type="match status" value="1"/>
</dbReference>
<dbReference type="PROSITE" id="PS50297">
    <property type="entry name" value="ANK_REP_REGION"/>
    <property type="match status" value="4"/>
</dbReference>
<accession>A0AAW2NPT6</accession>
<dbReference type="GO" id="GO:0005886">
    <property type="term" value="C:plasma membrane"/>
    <property type="evidence" value="ECO:0007669"/>
    <property type="project" value="TreeGrafter"/>
</dbReference>
<dbReference type="Pfam" id="PF12796">
    <property type="entry name" value="Ank_2"/>
    <property type="match status" value="2"/>
</dbReference>
<feature type="repeat" description="ANK" evidence="3">
    <location>
        <begin position="165"/>
        <end position="197"/>
    </location>
</feature>
<evidence type="ECO:0000256" key="4">
    <source>
        <dbReference type="SAM" id="MobiDB-lite"/>
    </source>
</evidence>
<evidence type="ECO:0000256" key="1">
    <source>
        <dbReference type="ARBA" id="ARBA00022737"/>
    </source>
</evidence>
<dbReference type="EMBL" id="JACGWJ010000019">
    <property type="protein sequence ID" value="KAL0344576.1"/>
    <property type="molecule type" value="Genomic_DNA"/>
</dbReference>
<feature type="repeat" description="ANK" evidence="3">
    <location>
        <begin position="199"/>
        <end position="226"/>
    </location>
</feature>
<keyword evidence="1" id="KW-0677">Repeat</keyword>
<dbReference type="SMART" id="SM00248">
    <property type="entry name" value="ANK"/>
    <property type="match status" value="6"/>
</dbReference>
<reference evidence="5" key="1">
    <citation type="submission" date="2020-06" db="EMBL/GenBank/DDBJ databases">
        <authorList>
            <person name="Li T."/>
            <person name="Hu X."/>
            <person name="Zhang T."/>
            <person name="Song X."/>
            <person name="Zhang H."/>
            <person name="Dai N."/>
            <person name="Sheng W."/>
            <person name="Hou X."/>
            <person name="Wei L."/>
        </authorList>
    </citation>
    <scope>NUCLEOTIDE SEQUENCE</scope>
    <source>
        <strain evidence="5">G02</strain>
        <tissue evidence="5">Leaf</tissue>
    </source>
</reference>
<reference evidence="5" key="2">
    <citation type="journal article" date="2024" name="Plant">
        <title>Genomic evolution and insights into agronomic trait innovations of Sesamum species.</title>
        <authorList>
            <person name="Miao H."/>
            <person name="Wang L."/>
            <person name="Qu L."/>
            <person name="Liu H."/>
            <person name="Sun Y."/>
            <person name="Le M."/>
            <person name="Wang Q."/>
            <person name="Wei S."/>
            <person name="Zheng Y."/>
            <person name="Lin W."/>
            <person name="Duan Y."/>
            <person name="Cao H."/>
            <person name="Xiong S."/>
            <person name="Wang X."/>
            <person name="Wei L."/>
            <person name="Li C."/>
            <person name="Ma Q."/>
            <person name="Ju M."/>
            <person name="Zhao R."/>
            <person name="Li G."/>
            <person name="Mu C."/>
            <person name="Tian Q."/>
            <person name="Mei H."/>
            <person name="Zhang T."/>
            <person name="Gao T."/>
            <person name="Zhang H."/>
        </authorList>
    </citation>
    <scope>NUCLEOTIDE SEQUENCE</scope>
    <source>
        <strain evidence="5">G02</strain>
    </source>
</reference>
<proteinExistence type="predicted"/>
<evidence type="ECO:0000256" key="3">
    <source>
        <dbReference type="PROSITE-ProRule" id="PRU00023"/>
    </source>
</evidence>
<feature type="region of interest" description="Disordered" evidence="4">
    <location>
        <begin position="1"/>
        <end position="27"/>
    </location>
</feature>
<dbReference type="PANTHER" id="PTHR24186:SF26">
    <property type="entry name" value="ANKYRIN REPEAT PLANT PROTEIN"/>
    <property type="match status" value="1"/>
</dbReference>
<dbReference type="PROSITE" id="PS50088">
    <property type="entry name" value="ANK_REPEAT"/>
    <property type="match status" value="4"/>
</dbReference>
<keyword evidence="2 3" id="KW-0040">ANK repeat</keyword>
<feature type="repeat" description="ANK" evidence="3">
    <location>
        <begin position="131"/>
        <end position="163"/>
    </location>
</feature>
<feature type="repeat" description="ANK" evidence="3">
    <location>
        <begin position="97"/>
        <end position="119"/>
    </location>
</feature>
<evidence type="ECO:0000313" key="5">
    <source>
        <dbReference type="EMBL" id="KAL0344576.1"/>
    </source>
</evidence>
<sequence length="226" mass="24224">MEAPDGQQSFHKKQMKKQLTGKRDDTELHSAARAGNLEVVLEIIGGSGEEELKKLLSKQNQSGETVLYVAAECGHVDLVEEMIKYYDVGSAAIKAKNGYDAFHIAAKLGNLGVLRILLEAMPQLLATVDQANTTPLHTAAAQGHVEVVDFLLERNSSLATIARNNGKTALHSSARNGHSEVVKALLSKEPGIATWSDKKGQTALHMAVKGNSTKVVDELIASDAAF</sequence>
<dbReference type="Gene3D" id="1.25.40.20">
    <property type="entry name" value="Ankyrin repeat-containing domain"/>
    <property type="match status" value="1"/>
</dbReference>
<comment type="caution">
    <text evidence="5">The sequence shown here is derived from an EMBL/GenBank/DDBJ whole genome shotgun (WGS) entry which is preliminary data.</text>
</comment>
<dbReference type="Pfam" id="PF00023">
    <property type="entry name" value="Ank"/>
    <property type="match status" value="1"/>
</dbReference>
<dbReference type="SUPFAM" id="SSF48403">
    <property type="entry name" value="Ankyrin repeat"/>
    <property type="match status" value="1"/>
</dbReference>
<organism evidence="5">
    <name type="scientific">Sesamum radiatum</name>
    <name type="common">Black benniseed</name>
    <dbReference type="NCBI Taxonomy" id="300843"/>
    <lineage>
        <taxon>Eukaryota</taxon>
        <taxon>Viridiplantae</taxon>
        <taxon>Streptophyta</taxon>
        <taxon>Embryophyta</taxon>
        <taxon>Tracheophyta</taxon>
        <taxon>Spermatophyta</taxon>
        <taxon>Magnoliopsida</taxon>
        <taxon>eudicotyledons</taxon>
        <taxon>Gunneridae</taxon>
        <taxon>Pentapetalae</taxon>
        <taxon>asterids</taxon>
        <taxon>lamiids</taxon>
        <taxon>Lamiales</taxon>
        <taxon>Pedaliaceae</taxon>
        <taxon>Sesamum</taxon>
    </lineage>
</organism>
<dbReference type="InterPro" id="IPR002110">
    <property type="entry name" value="Ankyrin_rpt"/>
</dbReference>
<name>A0AAW2NPT6_SESRA</name>
<evidence type="ECO:0000256" key="2">
    <source>
        <dbReference type="ARBA" id="ARBA00023043"/>
    </source>
</evidence>